<dbReference type="GeneID" id="109487446"/>
<feature type="domain" description="N-acetyltransferase" evidence="1">
    <location>
        <begin position="9"/>
        <end position="169"/>
    </location>
</feature>
<protein>
    <submittedName>
        <fullName evidence="3">Probable N-acetyltransferase 16</fullName>
    </submittedName>
</protein>
<dbReference type="AlphaFoldDB" id="A0A6P5AL98"/>
<name>A0A6P5AL98_BRABE</name>
<dbReference type="PROSITE" id="PS51186">
    <property type="entry name" value="GNAT"/>
    <property type="match status" value="1"/>
</dbReference>
<dbReference type="KEGG" id="bbel:109487446"/>
<dbReference type="InterPro" id="IPR016181">
    <property type="entry name" value="Acyl_CoA_acyltransferase"/>
</dbReference>
<evidence type="ECO:0000313" key="3">
    <source>
        <dbReference type="RefSeq" id="XP_019646999.1"/>
    </source>
</evidence>
<dbReference type="GO" id="GO:0016747">
    <property type="term" value="F:acyltransferase activity, transferring groups other than amino-acyl groups"/>
    <property type="evidence" value="ECO:0007669"/>
    <property type="project" value="InterPro"/>
</dbReference>
<dbReference type="SUPFAM" id="SSF55729">
    <property type="entry name" value="Acyl-CoA N-acyltransferases (Nat)"/>
    <property type="match status" value="1"/>
</dbReference>
<dbReference type="PANTHER" id="PTHR47403">
    <property type="entry name" value="LOC100145250 PROTEIN"/>
    <property type="match status" value="1"/>
</dbReference>
<dbReference type="InterPro" id="IPR056483">
    <property type="entry name" value="Hisat_C"/>
</dbReference>
<keyword evidence="2" id="KW-1185">Reference proteome</keyword>
<proteinExistence type="predicted"/>
<evidence type="ECO:0000259" key="1">
    <source>
        <dbReference type="PROSITE" id="PS51186"/>
    </source>
</evidence>
<reference evidence="3" key="1">
    <citation type="submission" date="2025-08" db="UniProtKB">
        <authorList>
            <consortium name="RefSeq"/>
        </authorList>
    </citation>
    <scope>IDENTIFICATION</scope>
    <source>
        <tissue evidence="3">Gonad</tissue>
    </source>
</reference>
<accession>A0A6P5AL98</accession>
<dbReference type="Gene3D" id="3.40.630.30">
    <property type="match status" value="1"/>
</dbReference>
<organism evidence="2 3">
    <name type="scientific">Branchiostoma belcheri</name>
    <name type="common">Amphioxus</name>
    <dbReference type="NCBI Taxonomy" id="7741"/>
    <lineage>
        <taxon>Eukaryota</taxon>
        <taxon>Metazoa</taxon>
        <taxon>Chordata</taxon>
        <taxon>Cephalochordata</taxon>
        <taxon>Leptocardii</taxon>
        <taxon>Amphioxiformes</taxon>
        <taxon>Branchiostomatidae</taxon>
        <taxon>Branchiostoma</taxon>
    </lineage>
</organism>
<dbReference type="OrthoDB" id="8889733at2759"/>
<gene>
    <name evidence="3" type="primary">LOC109487446</name>
</gene>
<evidence type="ECO:0000313" key="2">
    <source>
        <dbReference type="Proteomes" id="UP000515135"/>
    </source>
</evidence>
<dbReference type="Proteomes" id="UP000515135">
    <property type="component" value="Unplaced"/>
</dbReference>
<dbReference type="InterPro" id="IPR000182">
    <property type="entry name" value="GNAT_dom"/>
</dbReference>
<dbReference type="RefSeq" id="XP_019646999.1">
    <property type="nucleotide sequence ID" value="XM_019791440.1"/>
</dbReference>
<dbReference type="Pfam" id="PF24066">
    <property type="entry name" value="Hisat_C"/>
    <property type="match status" value="1"/>
</dbReference>
<sequence length="329" mass="37507">MANQNSLHLTYREATHSDYDAVMNMASVDTFRDGFDYLPAKFHQWVDDPDVIMFVAEANDKVVGLYVSIITDGGANVLSKTIRIAPELQGKKMQSKMAAELDTTLRHTHPQLWKLEVHALSDVKRLYLTKVFPNKKDICFIDVMFFQGMSNEVLDSLETKDVLPSHPQPPVVPYQPSDMARLARPEFSQQILVDNTIFVDWDPYQLSASNLRLFSKQSATILVDTSEPTAKSLSFGGSYMTPRGRLYHVDVHCRDVALCQAHIKHHVGRACHEYEGMITFCVMLIDPCLKATSKTFCVERLGLVHLPHDHRYLYFKYQNPELDPSQSRL</sequence>
<dbReference type="PANTHER" id="PTHR47403:SF6">
    <property type="entry name" value="N-ACETYLTRANSFERASE DOMAIN-CONTAINING PROTEIN"/>
    <property type="match status" value="1"/>
</dbReference>